<evidence type="ECO:0000313" key="3">
    <source>
        <dbReference type="Proteomes" id="UP000009235"/>
    </source>
</evidence>
<reference evidence="2 3" key="1">
    <citation type="journal article" date="2011" name="J. Bacteriol.">
        <title>Complete genome sequence of Amycolicicoccus subflavus DQS3-9A1T, an actinomycete isolated from crude oil-polluted soil.</title>
        <authorList>
            <person name="Cai M."/>
            <person name="Chen W.M."/>
            <person name="Nie Y."/>
            <person name="Chi C.Q."/>
            <person name="Wang Y.N."/>
            <person name="Tang Y.Q."/>
            <person name="Li G.Y."/>
            <person name="Wu X.L."/>
        </authorList>
    </citation>
    <scope>NUCLEOTIDE SEQUENCE [LARGE SCALE GENOMIC DNA]</scope>
    <source>
        <strain evidence="3">DSM 45089 / DQS3-9A1</strain>
    </source>
</reference>
<dbReference type="EMBL" id="CP002786">
    <property type="protein sequence ID" value="AEF40944.1"/>
    <property type="molecule type" value="Genomic_DNA"/>
</dbReference>
<accession>F6EFL5</accession>
<dbReference type="HOGENOM" id="CLU_095253_0_0_11"/>
<proteinExistence type="predicted"/>
<organism evidence="2 3">
    <name type="scientific">Hoyosella subflava (strain DSM 45089 / JCM 17490 / NBRC 109087 / DQS3-9A1)</name>
    <name type="common">Amycolicicoccus subflavus</name>
    <dbReference type="NCBI Taxonomy" id="443218"/>
    <lineage>
        <taxon>Bacteria</taxon>
        <taxon>Bacillati</taxon>
        <taxon>Actinomycetota</taxon>
        <taxon>Actinomycetes</taxon>
        <taxon>Mycobacteriales</taxon>
        <taxon>Hoyosellaceae</taxon>
        <taxon>Hoyosella</taxon>
    </lineage>
</organism>
<dbReference type="Proteomes" id="UP000009235">
    <property type="component" value="Chromosome"/>
</dbReference>
<dbReference type="KEGG" id="asd:AS9A_2497"/>
<dbReference type="Pfam" id="PF00149">
    <property type="entry name" value="Metallophos"/>
    <property type="match status" value="1"/>
</dbReference>
<evidence type="ECO:0000259" key="1">
    <source>
        <dbReference type="Pfam" id="PF00149"/>
    </source>
</evidence>
<dbReference type="AlphaFoldDB" id="F6EFL5"/>
<keyword evidence="3" id="KW-1185">Reference proteome</keyword>
<evidence type="ECO:0000313" key="2">
    <source>
        <dbReference type="EMBL" id="AEF40944.1"/>
    </source>
</evidence>
<dbReference type="InterPro" id="IPR051693">
    <property type="entry name" value="UPF0046_metallophosphoest"/>
</dbReference>
<dbReference type="STRING" id="443218.AS9A_2497"/>
<dbReference type="Gene3D" id="3.60.21.10">
    <property type="match status" value="1"/>
</dbReference>
<dbReference type="InterPro" id="IPR004843">
    <property type="entry name" value="Calcineurin-like_PHP"/>
</dbReference>
<dbReference type="PANTHER" id="PTHR12905">
    <property type="entry name" value="METALLOPHOSPHOESTERASE"/>
    <property type="match status" value="1"/>
</dbReference>
<name>F6EFL5_HOYSD</name>
<dbReference type="InterPro" id="IPR029052">
    <property type="entry name" value="Metallo-depent_PP-like"/>
</dbReference>
<dbReference type="SUPFAM" id="SSF56300">
    <property type="entry name" value="Metallo-dependent phosphatases"/>
    <property type="match status" value="1"/>
</dbReference>
<dbReference type="PANTHER" id="PTHR12905:SF0">
    <property type="entry name" value="CALCINEURIN-LIKE PHOSPHOESTERASE DOMAIN-CONTAINING PROTEIN"/>
    <property type="match status" value="1"/>
</dbReference>
<sequence>MYSPSVHTIKPDLIIAAGDLPWDYLDFLESSLNVPLVFVPGNHDPEVEKKDRSGLCLRDGMPCSSAQPYGGINVDGTVVEVAGLRIAGLGGCVRYRPGPNQYSQRQYAWKGRRLVRKARRAFGRDAGLDILLTHAPPFGLGDEQDRPHVGVHALHRVLAELQPRWHLHGHIHPYGVARPDRQVGRTTIRNVVPWKIMEIEPASTISTESRTVLSG</sequence>
<dbReference type="GO" id="GO:0016787">
    <property type="term" value="F:hydrolase activity"/>
    <property type="evidence" value="ECO:0007669"/>
    <property type="project" value="InterPro"/>
</dbReference>
<protein>
    <submittedName>
        <fullName evidence="2">Phosphoesterase</fullName>
    </submittedName>
</protein>
<dbReference type="eggNOG" id="COG2129">
    <property type="taxonomic scope" value="Bacteria"/>
</dbReference>
<feature type="domain" description="Calcineurin-like phosphoesterase" evidence="1">
    <location>
        <begin position="10"/>
        <end position="174"/>
    </location>
</feature>
<gene>
    <name evidence="2" type="ordered locus">AS9A_2497</name>
</gene>